<organism evidence="1 2">
    <name type="scientific">Armillaria ostoyae</name>
    <name type="common">Armillaria root rot fungus</name>
    <dbReference type="NCBI Taxonomy" id="47428"/>
    <lineage>
        <taxon>Eukaryota</taxon>
        <taxon>Fungi</taxon>
        <taxon>Dikarya</taxon>
        <taxon>Basidiomycota</taxon>
        <taxon>Agaricomycotina</taxon>
        <taxon>Agaricomycetes</taxon>
        <taxon>Agaricomycetidae</taxon>
        <taxon>Agaricales</taxon>
        <taxon>Marasmiineae</taxon>
        <taxon>Physalacriaceae</taxon>
        <taxon>Armillaria</taxon>
    </lineage>
</organism>
<dbReference type="STRING" id="47428.A0A284S0Y8"/>
<name>A0A284S0Y8_ARMOS</name>
<keyword evidence="2" id="KW-1185">Reference proteome</keyword>
<evidence type="ECO:0000313" key="2">
    <source>
        <dbReference type="Proteomes" id="UP000219338"/>
    </source>
</evidence>
<dbReference type="Proteomes" id="UP000219338">
    <property type="component" value="Unassembled WGS sequence"/>
</dbReference>
<accession>A0A284S0Y8</accession>
<proteinExistence type="predicted"/>
<dbReference type="AlphaFoldDB" id="A0A284S0Y8"/>
<protein>
    <submittedName>
        <fullName evidence="1">Uncharacterized protein</fullName>
    </submittedName>
</protein>
<dbReference type="EMBL" id="FUEG01000024">
    <property type="protein sequence ID" value="SJL14674.1"/>
    <property type="molecule type" value="Genomic_DNA"/>
</dbReference>
<evidence type="ECO:0000313" key="1">
    <source>
        <dbReference type="EMBL" id="SJL14674.1"/>
    </source>
</evidence>
<dbReference type="OrthoDB" id="3118798at2759"/>
<reference evidence="2" key="1">
    <citation type="journal article" date="2017" name="Nat. Ecol. Evol.">
        <title>Genome expansion and lineage-specific genetic innovations in the forest pathogenic fungi Armillaria.</title>
        <authorList>
            <person name="Sipos G."/>
            <person name="Prasanna A.N."/>
            <person name="Walter M.C."/>
            <person name="O'Connor E."/>
            <person name="Balint B."/>
            <person name="Krizsan K."/>
            <person name="Kiss B."/>
            <person name="Hess J."/>
            <person name="Varga T."/>
            <person name="Slot J."/>
            <person name="Riley R."/>
            <person name="Boka B."/>
            <person name="Rigling D."/>
            <person name="Barry K."/>
            <person name="Lee J."/>
            <person name="Mihaltcheva S."/>
            <person name="LaButti K."/>
            <person name="Lipzen A."/>
            <person name="Waldron R."/>
            <person name="Moloney N.M."/>
            <person name="Sperisen C."/>
            <person name="Kredics L."/>
            <person name="Vagvoelgyi C."/>
            <person name="Patrignani A."/>
            <person name="Fitzpatrick D."/>
            <person name="Nagy I."/>
            <person name="Doyle S."/>
            <person name="Anderson J.B."/>
            <person name="Grigoriev I.V."/>
            <person name="Gueldener U."/>
            <person name="Muensterkoetter M."/>
            <person name="Nagy L.G."/>
        </authorList>
    </citation>
    <scope>NUCLEOTIDE SEQUENCE [LARGE SCALE GENOMIC DNA]</scope>
    <source>
        <strain evidence="2">C18/9</strain>
    </source>
</reference>
<sequence>MGGRLITITTDDENDLDALELPAPDDDRDESLLHLPPPHCPDDPLNADGLDYEWPELEDVDRDILGPERSLAWDIRRDDVEVRYHLSAQGRTPMGFWLATSHGDELPRVGREAVITAR</sequence>
<gene>
    <name evidence="1" type="ORF">ARMOST_18139</name>
</gene>